<evidence type="ECO:0000256" key="1">
    <source>
        <dbReference type="SAM" id="MobiDB-lite"/>
    </source>
</evidence>
<sequence>MAGLARKASVALKLLDYDSLSIASQRLSEFDSSGDGEQHPPNLVNDGGRKWRQCQLTKASNYLFQNFFSLNRCHLGCLTRTKPDRRLLLGSQTVVGFTVQPSSEEEKEGRGKKI</sequence>
<reference evidence="3" key="1">
    <citation type="journal article" date="2020" name="Genome Biol.">
        <title>Gamete binning: chromosome-level and haplotype-resolved genome assembly enabled by high-throughput single-cell sequencing of gamete genomes.</title>
        <authorList>
            <person name="Campoy J.A."/>
            <person name="Sun H."/>
            <person name="Goel M."/>
            <person name="Jiao W.-B."/>
            <person name="Folz-Donahue K."/>
            <person name="Wang N."/>
            <person name="Rubio M."/>
            <person name="Liu C."/>
            <person name="Kukat C."/>
            <person name="Ruiz D."/>
            <person name="Huettel B."/>
            <person name="Schneeberger K."/>
        </authorList>
    </citation>
    <scope>NUCLEOTIDE SEQUENCE [LARGE SCALE GENOMIC DNA]</scope>
    <source>
        <strain evidence="3">cv. Rojo Pasion</strain>
    </source>
</reference>
<dbReference type="AlphaFoldDB" id="A0A6J5Y181"/>
<evidence type="ECO:0000313" key="3">
    <source>
        <dbReference type="Proteomes" id="UP000507245"/>
    </source>
</evidence>
<keyword evidence="3" id="KW-1185">Reference proteome</keyword>
<organism evidence="2 3">
    <name type="scientific">Prunus armeniaca</name>
    <name type="common">Apricot</name>
    <name type="synonym">Armeniaca vulgaris</name>
    <dbReference type="NCBI Taxonomy" id="36596"/>
    <lineage>
        <taxon>Eukaryota</taxon>
        <taxon>Viridiplantae</taxon>
        <taxon>Streptophyta</taxon>
        <taxon>Embryophyta</taxon>
        <taxon>Tracheophyta</taxon>
        <taxon>Spermatophyta</taxon>
        <taxon>Magnoliopsida</taxon>
        <taxon>eudicotyledons</taxon>
        <taxon>Gunneridae</taxon>
        <taxon>Pentapetalae</taxon>
        <taxon>rosids</taxon>
        <taxon>fabids</taxon>
        <taxon>Rosales</taxon>
        <taxon>Rosaceae</taxon>
        <taxon>Amygdaloideae</taxon>
        <taxon>Amygdaleae</taxon>
        <taxon>Prunus</taxon>
    </lineage>
</organism>
<evidence type="ECO:0000313" key="2">
    <source>
        <dbReference type="EMBL" id="CAB4319926.1"/>
    </source>
</evidence>
<protein>
    <submittedName>
        <fullName evidence="2">Uncharacterized protein</fullName>
    </submittedName>
</protein>
<dbReference type="Proteomes" id="UP000507245">
    <property type="component" value="Unassembled WGS sequence"/>
</dbReference>
<accession>A0A6J5Y181</accession>
<name>A0A6J5Y181_PRUAR</name>
<gene>
    <name evidence="2" type="ORF">ORAREDHAP_LOCUS47983</name>
</gene>
<proteinExistence type="predicted"/>
<feature type="region of interest" description="Disordered" evidence="1">
    <location>
        <begin position="28"/>
        <end position="48"/>
    </location>
</feature>
<dbReference type="EMBL" id="CAEKKB010000008">
    <property type="protein sequence ID" value="CAB4319926.1"/>
    <property type="molecule type" value="Genomic_DNA"/>
</dbReference>